<organism evidence="7 8">
    <name type="scientific">Trypanosoma conorhini</name>
    <dbReference type="NCBI Taxonomy" id="83891"/>
    <lineage>
        <taxon>Eukaryota</taxon>
        <taxon>Discoba</taxon>
        <taxon>Euglenozoa</taxon>
        <taxon>Kinetoplastea</taxon>
        <taxon>Metakinetoplastina</taxon>
        <taxon>Trypanosomatida</taxon>
        <taxon>Trypanosomatidae</taxon>
        <taxon>Trypanosoma</taxon>
    </lineage>
</organism>
<feature type="compositionally biased region" description="Low complexity" evidence="5">
    <location>
        <begin position="17"/>
        <end position="31"/>
    </location>
</feature>
<gene>
    <name evidence="7" type="ORF">Tco025E_04896</name>
</gene>
<evidence type="ECO:0000259" key="6">
    <source>
        <dbReference type="PROSITE" id="PS50067"/>
    </source>
</evidence>
<reference evidence="7 8" key="1">
    <citation type="journal article" date="2018" name="BMC Genomics">
        <title>Genomic comparison of Trypanosoma conorhini and Trypanosoma rangeli to Trypanosoma cruzi strains of high and low virulence.</title>
        <authorList>
            <person name="Bradwell K.R."/>
            <person name="Koparde V.N."/>
            <person name="Matveyev A.V."/>
            <person name="Serrano M.G."/>
            <person name="Alves J.M."/>
            <person name="Parikh H."/>
            <person name="Huang B."/>
            <person name="Lee V."/>
            <person name="Espinosa-Alvarez O."/>
            <person name="Ortiz P.A."/>
            <person name="Costa-Martins A.G."/>
            <person name="Teixeira M.M."/>
            <person name="Buck G.A."/>
        </authorList>
    </citation>
    <scope>NUCLEOTIDE SEQUENCE [LARGE SCALE GENOMIC DNA]</scope>
    <source>
        <strain evidence="7 8">025E</strain>
    </source>
</reference>
<feature type="coiled-coil region" evidence="4">
    <location>
        <begin position="419"/>
        <end position="453"/>
    </location>
</feature>
<feature type="compositionally biased region" description="Basic and acidic residues" evidence="5">
    <location>
        <begin position="1034"/>
        <end position="1046"/>
    </location>
</feature>
<dbReference type="EMBL" id="MKKU01000269">
    <property type="protein sequence ID" value="RNF17194.1"/>
    <property type="molecule type" value="Genomic_DNA"/>
</dbReference>
<feature type="domain" description="Kinesin motor" evidence="6">
    <location>
        <begin position="518"/>
        <end position="940"/>
    </location>
</feature>
<evidence type="ECO:0000313" key="7">
    <source>
        <dbReference type="EMBL" id="RNF17194.1"/>
    </source>
</evidence>
<dbReference type="PANTHER" id="PTHR47972">
    <property type="entry name" value="KINESIN-LIKE PROTEIN KLP-3"/>
    <property type="match status" value="1"/>
</dbReference>
<evidence type="ECO:0000256" key="5">
    <source>
        <dbReference type="SAM" id="MobiDB-lite"/>
    </source>
</evidence>
<sequence length="1046" mass="112832">MSHTLVFAGGNAERPDGGSAADSQSSGAARQGETRRDHALASHVCSRQATLQKAGTAGKICFAVLDVSDDRRYKVFLRPDDISRLKVSKLRKTLSSASGRPPSSFVLWVGDAPVVGNEDATCAALGITPQTVLRMCPPEAALPRPTEAETRAASDGTRGAKEAASATETSVSRVEKALREMSENVVESPSLLALNQRQRELQARLYEEAKRRHVFATDDAVCGGGRGGEDNNDTRAPLLPTRAGQASCPCNTAPAGIQEERTFSDEGFVVFMNELLNPGAPQQGGSPPPVTSEECCRKMPDERQPPAAAAAAPQHTTRLTSSISCLETVLHDGRLDGMYSREVPAASASVPVASSSSERTKWGDKNKGTNEASPGKTGAAAPTYPAMQGAELEVMQVVEELKDDVNNLLALQVRNETTKRALQRELSSSQRLVKQLEKKAEETRQQLDVFLLQLRDAHATNGVEAFSEAELRVALRNMAASHQNKLLQRENAALEQRLAQEVGKRREMVFALEEMKGHIRVLVRVRPPFRLLRAQRSEMEETKTFSGKSSLDEARVTADEGQNTIAIADARTGSRHFSFYRVFSENSTQAEVFGEVAPLVQLACDGVNVSVLAYGQTGSGKTYTILGGEGQQPTAALATTDDSVGETDKHADDDGIVPRALRMLFQHLRVEAATEAAIVPHENDRYHDEVGAASMYEVSCSLLELYNDKVQDLLAPPQVVVPAFHFGSSNASEQRGPAQVTPRCALKIGADGRMYVVGLTQHVVREAREALLLLREGASRRQVHATQQNPSSSRSHLIFTVYLTQKRRTIVRKDTASNRASSIAFKQLESKLVFVDLAGSERIAKSQSVGDRLLEARYINKSLAALGDVVATLSNAATANTTAAHVPYRNSALTSLLQDVIGNRSKTLLLACVGPSDPPYENHTAETVTTLQFASRVRCVRNVAPPFPSTGATGGGAPSRGSGMPNVELDVSHPRTASSSGRGATKLWMRPTQSSRQRAGAVVRPSAVATNEADCDEEDTCTQPPAPLQPLRGNDPHAEQLPRMRF</sequence>
<feature type="coiled-coil region" evidence="4">
    <location>
        <begin position="477"/>
        <end position="504"/>
    </location>
</feature>
<dbReference type="GO" id="GO:0015630">
    <property type="term" value="C:microtubule cytoskeleton"/>
    <property type="evidence" value="ECO:0007669"/>
    <property type="project" value="TreeGrafter"/>
</dbReference>
<feature type="compositionally biased region" description="Basic and acidic residues" evidence="5">
    <location>
        <begin position="294"/>
        <end position="304"/>
    </location>
</feature>
<protein>
    <submittedName>
        <fullName evidence="7">Kinesin-14</fullName>
    </submittedName>
</protein>
<dbReference type="GO" id="GO:0005524">
    <property type="term" value="F:ATP binding"/>
    <property type="evidence" value="ECO:0007669"/>
    <property type="project" value="UniProtKB-UniRule"/>
</dbReference>
<evidence type="ECO:0000256" key="2">
    <source>
        <dbReference type="ARBA" id="ARBA00022840"/>
    </source>
</evidence>
<proteinExistence type="inferred from homology"/>
<dbReference type="InterPro" id="IPR027417">
    <property type="entry name" value="P-loop_NTPase"/>
</dbReference>
<keyword evidence="3" id="KW-0505">Motor protein</keyword>
<comment type="similarity">
    <text evidence="3">Belongs to the TRAFAC class myosin-kinesin ATPase superfamily. Kinesin family.</text>
</comment>
<keyword evidence="2 3" id="KW-0067">ATP-binding</keyword>
<dbReference type="InterPro" id="IPR036961">
    <property type="entry name" value="Kinesin_motor_dom_sf"/>
</dbReference>
<dbReference type="RefSeq" id="XP_029228072.1">
    <property type="nucleotide sequence ID" value="XM_029371801.1"/>
</dbReference>
<dbReference type="PRINTS" id="PR00380">
    <property type="entry name" value="KINESINHEAVY"/>
</dbReference>
<dbReference type="Pfam" id="PF00225">
    <property type="entry name" value="Kinesin"/>
    <property type="match status" value="1"/>
</dbReference>
<dbReference type="GO" id="GO:0003777">
    <property type="term" value="F:microtubule motor activity"/>
    <property type="evidence" value="ECO:0007669"/>
    <property type="project" value="InterPro"/>
</dbReference>
<comment type="caution">
    <text evidence="7">The sequence shown here is derived from an EMBL/GenBank/DDBJ whole genome shotgun (WGS) entry which is preliminary data.</text>
</comment>
<feature type="compositionally biased region" description="Basic and acidic residues" evidence="5">
    <location>
        <begin position="358"/>
        <end position="368"/>
    </location>
</feature>
<dbReference type="PROSITE" id="PS50067">
    <property type="entry name" value="KINESIN_MOTOR_2"/>
    <property type="match status" value="1"/>
</dbReference>
<feature type="compositionally biased region" description="Low complexity" evidence="5">
    <location>
        <begin position="345"/>
        <end position="357"/>
    </location>
</feature>
<feature type="region of interest" description="Disordered" evidence="5">
    <location>
        <begin position="345"/>
        <end position="380"/>
    </location>
</feature>
<dbReference type="AlphaFoldDB" id="A0A3R7N6V1"/>
<feature type="region of interest" description="Disordered" evidence="5">
    <location>
        <begin position="277"/>
        <end position="318"/>
    </location>
</feature>
<feature type="binding site" evidence="3">
    <location>
        <begin position="615"/>
        <end position="622"/>
    </location>
    <ligand>
        <name>ATP</name>
        <dbReference type="ChEBI" id="CHEBI:30616"/>
    </ligand>
</feature>
<evidence type="ECO:0000313" key="8">
    <source>
        <dbReference type="Proteomes" id="UP000284403"/>
    </source>
</evidence>
<evidence type="ECO:0000256" key="4">
    <source>
        <dbReference type="SAM" id="Coils"/>
    </source>
</evidence>
<evidence type="ECO:0000256" key="3">
    <source>
        <dbReference type="PROSITE-ProRule" id="PRU00283"/>
    </source>
</evidence>
<feature type="region of interest" description="Disordered" evidence="5">
    <location>
        <begin position="947"/>
        <end position="1046"/>
    </location>
</feature>
<accession>A0A3R7N6V1</accession>
<feature type="region of interest" description="Disordered" evidence="5">
    <location>
        <begin position="1"/>
        <end position="35"/>
    </location>
</feature>
<dbReference type="Proteomes" id="UP000284403">
    <property type="component" value="Unassembled WGS sequence"/>
</dbReference>
<keyword evidence="8" id="KW-1185">Reference proteome</keyword>
<dbReference type="PROSITE" id="PS00411">
    <property type="entry name" value="KINESIN_MOTOR_1"/>
    <property type="match status" value="1"/>
</dbReference>
<keyword evidence="1 3" id="KW-0547">Nucleotide-binding</keyword>
<keyword evidence="4" id="KW-0175">Coiled coil</keyword>
<dbReference type="Gene3D" id="3.40.850.10">
    <property type="entry name" value="Kinesin motor domain"/>
    <property type="match status" value="1"/>
</dbReference>
<dbReference type="GO" id="GO:0007018">
    <property type="term" value="P:microtubule-based movement"/>
    <property type="evidence" value="ECO:0007669"/>
    <property type="project" value="InterPro"/>
</dbReference>
<evidence type="ECO:0000256" key="1">
    <source>
        <dbReference type="ARBA" id="ARBA00022741"/>
    </source>
</evidence>
<dbReference type="OrthoDB" id="3176171at2759"/>
<dbReference type="GeneID" id="40318507"/>
<name>A0A3R7N6V1_9TRYP</name>
<dbReference type="SMART" id="SM00129">
    <property type="entry name" value="KISc"/>
    <property type="match status" value="1"/>
</dbReference>
<feature type="region of interest" description="Disordered" evidence="5">
    <location>
        <begin position="143"/>
        <end position="171"/>
    </location>
</feature>
<dbReference type="InterPro" id="IPR019821">
    <property type="entry name" value="Kinesin_motor_CS"/>
</dbReference>
<dbReference type="GO" id="GO:0008017">
    <property type="term" value="F:microtubule binding"/>
    <property type="evidence" value="ECO:0007669"/>
    <property type="project" value="InterPro"/>
</dbReference>
<dbReference type="PANTHER" id="PTHR47972:SF28">
    <property type="entry name" value="KINESIN-LIKE PROTEIN KLP-3"/>
    <property type="match status" value="1"/>
</dbReference>
<dbReference type="InterPro" id="IPR001752">
    <property type="entry name" value="Kinesin_motor_dom"/>
</dbReference>
<dbReference type="SUPFAM" id="SSF52540">
    <property type="entry name" value="P-loop containing nucleoside triphosphate hydrolases"/>
    <property type="match status" value="1"/>
</dbReference>
<dbReference type="InterPro" id="IPR027640">
    <property type="entry name" value="Kinesin-like_fam"/>
</dbReference>